<dbReference type="EMBL" id="WUMK01000005">
    <property type="protein sequence ID" value="MXN46445.1"/>
    <property type="molecule type" value="Genomic_DNA"/>
</dbReference>
<name>A0A6N8SBJ6_9HYPH</name>
<reference evidence="3 4" key="1">
    <citation type="submission" date="2019-12" db="EMBL/GenBank/DDBJ databases">
        <title>Shinella kummerowiae sp. nov., a symbiotic bacterium isolated from root nodules of the herbal legume Kummerowia stipulacea.</title>
        <authorList>
            <person name="Gao J."/>
        </authorList>
    </citation>
    <scope>NUCLEOTIDE SEQUENCE [LARGE SCALE GENOMIC DNA]</scope>
    <source>
        <strain evidence="3 4">CCBAU 25048</strain>
    </source>
</reference>
<dbReference type="OrthoDB" id="9785695at2"/>
<evidence type="ECO:0000313" key="4">
    <source>
        <dbReference type="Proteomes" id="UP000435802"/>
    </source>
</evidence>
<dbReference type="GO" id="GO:0006020">
    <property type="term" value="P:inositol metabolic process"/>
    <property type="evidence" value="ECO:0007669"/>
    <property type="project" value="TreeGrafter"/>
</dbReference>
<comment type="caution">
    <text evidence="3">The sequence shown here is derived from an EMBL/GenBank/DDBJ whole genome shotgun (WGS) entry which is preliminary data.</text>
</comment>
<feature type="binding site" evidence="2">
    <location>
        <position position="69"/>
    </location>
    <ligand>
        <name>Mg(2+)</name>
        <dbReference type="ChEBI" id="CHEBI:18420"/>
        <label>1</label>
        <note>catalytic</note>
    </ligand>
</feature>
<dbReference type="Gene3D" id="3.40.190.80">
    <property type="match status" value="1"/>
</dbReference>
<dbReference type="Pfam" id="PF00459">
    <property type="entry name" value="Inositol_P"/>
    <property type="match status" value="1"/>
</dbReference>
<proteinExistence type="inferred from homology"/>
<feature type="binding site" evidence="2">
    <location>
        <position position="209"/>
    </location>
    <ligand>
        <name>Mg(2+)</name>
        <dbReference type="ChEBI" id="CHEBI:18420"/>
        <label>1</label>
        <note>catalytic</note>
    </ligand>
</feature>
<comment type="similarity">
    <text evidence="1">Belongs to the inositol monophosphatase superfamily.</text>
</comment>
<keyword evidence="2" id="KW-0479">Metal-binding</keyword>
<dbReference type="GO" id="GO:0046872">
    <property type="term" value="F:metal ion binding"/>
    <property type="evidence" value="ECO:0007669"/>
    <property type="project" value="UniProtKB-KW"/>
</dbReference>
<protein>
    <submittedName>
        <fullName evidence="3">Inositol monophosphatase</fullName>
    </submittedName>
</protein>
<evidence type="ECO:0000256" key="1">
    <source>
        <dbReference type="ARBA" id="ARBA00009759"/>
    </source>
</evidence>
<keyword evidence="4" id="KW-1185">Reference proteome</keyword>
<feature type="binding site" evidence="2">
    <location>
        <position position="88"/>
    </location>
    <ligand>
        <name>Mg(2+)</name>
        <dbReference type="ChEBI" id="CHEBI:18420"/>
        <label>1</label>
        <note>catalytic</note>
    </ligand>
</feature>
<evidence type="ECO:0000313" key="3">
    <source>
        <dbReference type="EMBL" id="MXN46445.1"/>
    </source>
</evidence>
<feature type="binding site" evidence="2">
    <location>
        <position position="87"/>
    </location>
    <ligand>
        <name>Mg(2+)</name>
        <dbReference type="ChEBI" id="CHEBI:18420"/>
        <label>1</label>
        <note>catalytic</note>
    </ligand>
</feature>
<dbReference type="PANTHER" id="PTHR20854">
    <property type="entry name" value="INOSITOL MONOPHOSPHATASE"/>
    <property type="match status" value="1"/>
</dbReference>
<dbReference type="GO" id="GO:0007165">
    <property type="term" value="P:signal transduction"/>
    <property type="evidence" value="ECO:0007669"/>
    <property type="project" value="TreeGrafter"/>
</dbReference>
<dbReference type="PRINTS" id="PR00377">
    <property type="entry name" value="IMPHPHTASES"/>
</dbReference>
<accession>A0A6N8SBJ6</accession>
<comment type="cofactor">
    <cofactor evidence="2">
        <name>Mg(2+)</name>
        <dbReference type="ChEBI" id="CHEBI:18420"/>
    </cofactor>
</comment>
<dbReference type="GO" id="GO:0008934">
    <property type="term" value="F:inositol monophosphate 1-phosphatase activity"/>
    <property type="evidence" value="ECO:0007669"/>
    <property type="project" value="TreeGrafter"/>
</dbReference>
<dbReference type="Proteomes" id="UP000435802">
    <property type="component" value="Unassembled WGS sequence"/>
</dbReference>
<keyword evidence="2" id="KW-0460">Magnesium</keyword>
<dbReference type="AlphaFoldDB" id="A0A6N8SBJ6"/>
<dbReference type="SUPFAM" id="SSF56655">
    <property type="entry name" value="Carbohydrate phosphatase"/>
    <property type="match status" value="1"/>
</dbReference>
<dbReference type="PANTHER" id="PTHR20854:SF4">
    <property type="entry name" value="INOSITOL-1-MONOPHOSPHATASE-RELATED"/>
    <property type="match status" value="1"/>
</dbReference>
<dbReference type="RefSeq" id="WP_160859983.1">
    <property type="nucleotide sequence ID" value="NZ_WUMK01000005.1"/>
</dbReference>
<gene>
    <name evidence="3" type="ORF">GR138_14705</name>
</gene>
<dbReference type="CDD" id="cd01641">
    <property type="entry name" value="Bacterial_IMPase_like_1"/>
    <property type="match status" value="1"/>
</dbReference>
<dbReference type="InterPro" id="IPR000760">
    <property type="entry name" value="Inositol_monophosphatase-like"/>
</dbReference>
<evidence type="ECO:0000256" key="2">
    <source>
        <dbReference type="PIRSR" id="PIRSR600760-2"/>
    </source>
</evidence>
<sequence length="262" mass="27869">MTDPTETFLAFSEKLADSSRALLLSAAAEAPRVDLKQDASFVTATDRAVEARLREQIRAAFPDHGIMGEEHGSERLDAEFVWVLDPIDGTAAWVAGIPVYGTLISLAHGGKPLLGVIDLPATAERLTGISGRGAWHNGKPIRCRKGTALSDAYMTSSNPRFVPEADRAPFARLDAAVQFTQYGGSCYSYACLARGRTDLAVDAGFDAYDLFAPTAIIEGAGGIVTDWEGQPLDLGWQGRVIAAGDRALHAAALERLGPRISG</sequence>
<organism evidence="3 4">
    <name type="scientific">Shinella kummerowiae</name>
    <dbReference type="NCBI Taxonomy" id="417745"/>
    <lineage>
        <taxon>Bacteria</taxon>
        <taxon>Pseudomonadati</taxon>
        <taxon>Pseudomonadota</taxon>
        <taxon>Alphaproteobacteria</taxon>
        <taxon>Hyphomicrobiales</taxon>
        <taxon>Rhizobiaceae</taxon>
        <taxon>Shinella</taxon>
    </lineage>
</organism>
<feature type="binding site" evidence="2">
    <location>
        <position position="85"/>
    </location>
    <ligand>
        <name>Mg(2+)</name>
        <dbReference type="ChEBI" id="CHEBI:18420"/>
        <label>1</label>
        <note>catalytic</note>
    </ligand>
</feature>
<dbReference type="Gene3D" id="3.30.540.10">
    <property type="entry name" value="Fructose-1,6-Bisphosphatase, subunit A, domain 1"/>
    <property type="match status" value="1"/>
</dbReference>